<feature type="compositionally biased region" description="Acidic residues" evidence="3">
    <location>
        <begin position="21"/>
        <end position="37"/>
    </location>
</feature>
<dbReference type="GO" id="GO:0005634">
    <property type="term" value="C:nucleus"/>
    <property type="evidence" value="ECO:0007669"/>
    <property type="project" value="UniProtKB-SubCell"/>
</dbReference>
<dbReference type="EMBL" id="FNXT01000989">
    <property type="protein sequence ID" value="SZX70472.1"/>
    <property type="molecule type" value="Genomic_DNA"/>
</dbReference>
<gene>
    <name evidence="4" type="ORF">BQ4739_LOCUS10685</name>
</gene>
<evidence type="ECO:0000256" key="2">
    <source>
        <dbReference type="RuleBase" id="RU369057"/>
    </source>
</evidence>
<evidence type="ECO:0000256" key="1">
    <source>
        <dbReference type="ARBA" id="ARBA00034491"/>
    </source>
</evidence>
<comment type="subcellular location">
    <subcellularLocation>
        <location evidence="2">Nucleus</location>
    </subcellularLocation>
</comment>
<dbReference type="GO" id="GO:0008541">
    <property type="term" value="C:proteasome regulatory particle, lid subcomplex"/>
    <property type="evidence" value="ECO:0007669"/>
    <property type="project" value="UniProtKB-UniRule"/>
</dbReference>
<feature type="compositionally biased region" description="Basic and acidic residues" evidence="3">
    <location>
        <begin position="38"/>
        <end position="49"/>
    </location>
</feature>
<comment type="function">
    <text evidence="2">Component of the 26S proteasome, a multiprotein complex involved in the ATP-dependent degradation of ubiquitinated proteins.</text>
</comment>
<proteinExistence type="inferred from homology"/>
<dbReference type="Pfam" id="PF05160">
    <property type="entry name" value="DSS1_SEM1"/>
    <property type="match status" value="1"/>
</dbReference>
<reference evidence="4 5" key="1">
    <citation type="submission" date="2016-10" db="EMBL/GenBank/DDBJ databases">
        <authorList>
            <person name="Cai Z."/>
        </authorList>
    </citation>
    <scope>NUCLEOTIDE SEQUENCE [LARGE SCALE GENOMIC DNA]</scope>
</reference>
<sequence>MTDKAPAAAETKKQEPVSSLEGEDEFEEFAAEVPEELEASKEEEGKELWQADWDDADTSEDFQAKLKQELDRDMKD</sequence>
<dbReference type="Proteomes" id="UP000256970">
    <property type="component" value="Unassembled WGS sequence"/>
</dbReference>
<keyword evidence="2" id="KW-0539">Nucleus</keyword>
<dbReference type="GO" id="GO:0006406">
    <property type="term" value="P:mRNA export from nucleus"/>
    <property type="evidence" value="ECO:0007669"/>
    <property type="project" value="UniProtKB-UniRule"/>
</dbReference>
<evidence type="ECO:0000256" key="3">
    <source>
        <dbReference type="SAM" id="MobiDB-lite"/>
    </source>
</evidence>
<feature type="compositionally biased region" description="Basic and acidic residues" evidence="3">
    <location>
        <begin position="62"/>
        <end position="76"/>
    </location>
</feature>
<dbReference type="SMART" id="SM01385">
    <property type="entry name" value="DSS1_SEM1"/>
    <property type="match status" value="1"/>
</dbReference>
<protein>
    <recommendedName>
        <fullName evidence="2">26S proteasome complex subunit SEM1</fullName>
    </recommendedName>
</protein>
<dbReference type="GO" id="GO:0043248">
    <property type="term" value="P:proteasome assembly"/>
    <property type="evidence" value="ECO:0007669"/>
    <property type="project" value="UniProtKB-UniRule"/>
</dbReference>
<evidence type="ECO:0000313" key="5">
    <source>
        <dbReference type="Proteomes" id="UP000256970"/>
    </source>
</evidence>
<dbReference type="AlphaFoldDB" id="A0A383W045"/>
<keyword evidence="5" id="KW-1185">Reference proteome</keyword>
<keyword evidence="2" id="KW-0647">Proteasome</keyword>
<feature type="region of interest" description="Disordered" evidence="3">
    <location>
        <begin position="1"/>
        <end position="76"/>
    </location>
</feature>
<evidence type="ECO:0000313" key="4">
    <source>
        <dbReference type="EMBL" id="SZX70472.1"/>
    </source>
</evidence>
<name>A0A383W045_TETOB</name>
<accession>A0A383W045</accession>
<comment type="similarity">
    <text evidence="1 2">Belongs to the DSS1/SEM1 family.</text>
</comment>
<dbReference type="InterPro" id="IPR007834">
    <property type="entry name" value="DSS1_SEM1"/>
</dbReference>
<organism evidence="4 5">
    <name type="scientific">Tetradesmus obliquus</name>
    <name type="common">Green alga</name>
    <name type="synonym">Acutodesmus obliquus</name>
    <dbReference type="NCBI Taxonomy" id="3088"/>
    <lineage>
        <taxon>Eukaryota</taxon>
        <taxon>Viridiplantae</taxon>
        <taxon>Chlorophyta</taxon>
        <taxon>core chlorophytes</taxon>
        <taxon>Chlorophyceae</taxon>
        <taxon>CS clade</taxon>
        <taxon>Sphaeropleales</taxon>
        <taxon>Scenedesmaceae</taxon>
        <taxon>Tetradesmus</taxon>
    </lineage>
</organism>
<dbReference type="STRING" id="3088.A0A383W045"/>